<dbReference type="Proteomes" id="UP000588068">
    <property type="component" value="Unassembled WGS sequence"/>
</dbReference>
<evidence type="ECO:0000313" key="2">
    <source>
        <dbReference type="EMBL" id="MBB6091983.1"/>
    </source>
</evidence>
<dbReference type="RefSeq" id="WP_184329746.1">
    <property type="nucleotide sequence ID" value="NZ_JACHHZ010000001.1"/>
</dbReference>
<feature type="signal peptide" evidence="1">
    <location>
        <begin position="1"/>
        <end position="18"/>
    </location>
</feature>
<name>A0A841HH35_9GAMM</name>
<dbReference type="AlphaFoldDB" id="A0A841HH35"/>
<gene>
    <name evidence="2" type="ORF">HNQ60_000829</name>
</gene>
<feature type="chain" id="PRO_5032841453" evidence="1">
    <location>
        <begin position="19"/>
        <end position="187"/>
    </location>
</feature>
<evidence type="ECO:0000256" key="1">
    <source>
        <dbReference type="SAM" id="SignalP"/>
    </source>
</evidence>
<reference evidence="2 3" key="1">
    <citation type="submission" date="2020-08" db="EMBL/GenBank/DDBJ databases">
        <title>Genomic Encyclopedia of Type Strains, Phase IV (KMG-IV): sequencing the most valuable type-strain genomes for metagenomic binning, comparative biology and taxonomic classification.</title>
        <authorList>
            <person name="Goeker M."/>
        </authorList>
    </citation>
    <scope>NUCLEOTIDE SEQUENCE [LARGE SCALE GENOMIC DNA]</scope>
    <source>
        <strain evidence="2 3">DSM 26723</strain>
    </source>
</reference>
<dbReference type="PROSITE" id="PS51257">
    <property type="entry name" value="PROKAR_LIPOPROTEIN"/>
    <property type="match status" value="1"/>
</dbReference>
<evidence type="ECO:0000313" key="3">
    <source>
        <dbReference type="Proteomes" id="UP000588068"/>
    </source>
</evidence>
<dbReference type="EMBL" id="JACHHZ010000001">
    <property type="protein sequence ID" value="MBB6091983.1"/>
    <property type="molecule type" value="Genomic_DNA"/>
</dbReference>
<organism evidence="2 3">
    <name type="scientific">Povalibacter uvarum</name>
    <dbReference type="NCBI Taxonomy" id="732238"/>
    <lineage>
        <taxon>Bacteria</taxon>
        <taxon>Pseudomonadati</taxon>
        <taxon>Pseudomonadota</taxon>
        <taxon>Gammaproteobacteria</taxon>
        <taxon>Steroidobacterales</taxon>
        <taxon>Steroidobacteraceae</taxon>
        <taxon>Povalibacter</taxon>
    </lineage>
</organism>
<keyword evidence="3" id="KW-1185">Reference proteome</keyword>
<accession>A0A841HH35</accession>
<proteinExistence type="predicted"/>
<comment type="caution">
    <text evidence="2">The sequence shown here is derived from an EMBL/GenBank/DDBJ whole genome shotgun (WGS) entry which is preliminary data.</text>
</comment>
<keyword evidence="1" id="KW-0732">Signal</keyword>
<sequence length="187" mass="20316">MKFIVTALSFMWALAACAEAIPMQDPLLALSFDPGHVKFEAAPDVVLTAEKKKRGTWYLFAKYADEKIANRSYLLVSGMVEVYGDTSPQRVIGAEPDFGFVAQCDGMQCRVLGVPDRMFDDLGLPHHAVVGLATDAVSRLITAFGGKDHLQKKLDDLASAAEGFYIPAEMSRALQAAGLDMKAWKTG</sequence>
<protein>
    <submittedName>
        <fullName evidence="2">Uncharacterized protein</fullName>
    </submittedName>
</protein>